<dbReference type="InterPro" id="IPR003838">
    <property type="entry name" value="ABC3_permease_C"/>
</dbReference>
<evidence type="ECO:0000256" key="3">
    <source>
        <dbReference type="ARBA" id="ARBA00022692"/>
    </source>
</evidence>
<dbReference type="RefSeq" id="WP_119646489.1">
    <property type="nucleotide sequence ID" value="NZ_QXFI01000013.1"/>
</dbReference>
<proteinExistence type="predicted"/>
<evidence type="ECO:0000313" key="11">
    <source>
        <dbReference type="Proteomes" id="UP000266691"/>
    </source>
</evidence>
<dbReference type="GO" id="GO:0005886">
    <property type="term" value="C:plasma membrane"/>
    <property type="evidence" value="ECO:0007669"/>
    <property type="project" value="UniProtKB-SubCell"/>
</dbReference>
<evidence type="ECO:0000313" key="9">
    <source>
        <dbReference type="EMBL" id="RIV46010.1"/>
    </source>
</evidence>
<feature type="transmembrane region" description="Helical" evidence="6">
    <location>
        <begin position="390"/>
        <end position="414"/>
    </location>
</feature>
<feature type="transmembrane region" description="Helical" evidence="6">
    <location>
        <begin position="348"/>
        <end position="370"/>
    </location>
</feature>
<feature type="domain" description="ABC3 transporter permease C-terminal" evidence="7">
    <location>
        <begin position="686"/>
        <end position="799"/>
    </location>
</feature>
<dbReference type="InterPro" id="IPR025857">
    <property type="entry name" value="MacB_PCD"/>
</dbReference>
<keyword evidence="4 6" id="KW-1133">Transmembrane helix</keyword>
<name>A0A3A1NQK1_9FLAO</name>
<dbReference type="OrthoDB" id="8740261at2"/>
<feature type="domain" description="ABC3 transporter permease C-terminal" evidence="7">
    <location>
        <begin position="303"/>
        <end position="416"/>
    </location>
</feature>
<reference evidence="10 12" key="2">
    <citation type="submission" date="2019-07" db="EMBL/GenBank/DDBJ databases">
        <title>Draft genome of two Muricauda strains isolated from deep sea.</title>
        <authorList>
            <person name="Sun C."/>
        </authorList>
    </citation>
    <scope>NUCLEOTIDE SEQUENCE [LARGE SCALE GENOMIC DNA]</scope>
    <source>
        <strain evidence="10 12">72</strain>
    </source>
</reference>
<evidence type="ECO:0000256" key="2">
    <source>
        <dbReference type="ARBA" id="ARBA00022475"/>
    </source>
</evidence>
<evidence type="ECO:0000313" key="12">
    <source>
        <dbReference type="Proteomes" id="UP000321621"/>
    </source>
</evidence>
<dbReference type="EMBL" id="VNWK01000013">
    <property type="protein sequence ID" value="TXJ98776.1"/>
    <property type="molecule type" value="Genomic_DNA"/>
</dbReference>
<dbReference type="Proteomes" id="UP000266691">
    <property type="component" value="Unassembled WGS sequence"/>
</dbReference>
<feature type="domain" description="MacB-like periplasmic core" evidence="8">
    <location>
        <begin position="446"/>
        <end position="650"/>
    </location>
</feature>
<evidence type="ECO:0000313" key="10">
    <source>
        <dbReference type="EMBL" id="TXJ98776.1"/>
    </source>
</evidence>
<keyword evidence="12" id="KW-1185">Reference proteome</keyword>
<reference evidence="9 11" key="1">
    <citation type="submission" date="2018-08" db="EMBL/GenBank/DDBJ databases">
        <title>Proposal of Muricauda 72 sp.nov. and Muricauda NH166 sp.nov., isolated from seawater.</title>
        <authorList>
            <person name="Cheng H."/>
            <person name="Wu Y.-H."/>
            <person name="Guo L.-L."/>
            <person name="Xu X.-W."/>
        </authorList>
    </citation>
    <scope>NUCLEOTIDE SEQUENCE [LARGE SCALE GENOMIC DNA]</scope>
    <source>
        <strain evidence="9 11">72</strain>
    </source>
</reference>
<dbReference type="AlphaFoldDB" id="A0A3A1NQK1"/>
<gene>
    <name evidence="9" type="ORF">D2V05_05425</name>
    <name evidence="10" type="ORF">FQ017_05385</name>
</gene>
<feature type="transmembrane region" description="Helical" evidence="6">
    <location>
        <begin position="21"/>
        <end position="41"/>
    </location>
</feature>
<feature type="transmembrane region" description="Helical" evidence="6">
    <location>
        <begin position="735"/>
        <end position="754"/>
    </location>
</feature>
<keyword evidence="5 6" id="KW-0472">Membrane</keyword>
<feature type="domain" description="MacB-like periplasmic core" evidence="8">
    <location>
        <begin position="20"/>
        <end position="254"/>
    </location>
</feature>
<protein>
    <submittedName>
        <fullName evidence="9">ABC transporter permease</fullName>
    </submittedName>
    <submittedName>
        <fullName evidence="10">FtsX-like permease family protein</fullName>
    </submittedName>
</protein>
<comment type="caution">
    <text evidence="9">The sequence shown here is derived from an EMBL/GenBank/DDBJ whole genome shotgun (WGS) entry which is preliminary data.</text>
</comment>
<evidence type="ECO:0000256" key="1">
    <source>
        <dbReference type="ARBA" id="ARBA00004651"/>
    </source>
</evidence>
<evidence type="ECO:0000259" key="8">
    <source>
        <dbReference type="Pfam" id="PF12704"/>
    </source>
</evidence>
<evidence type="ECO:0000256" key="5">
    <source>
        <dbReference type="ARBA" id="ARBA00023136"/>
    </source>
</evidence>
<dbReference type="GO" id="GO:0022857">
    <property type="term" value="F:transmembrane transporter activity"/>
    <property type="evidence" value="ECO:0007669"/>
    <property type="project" value="TreeGrafter"/>
</dbReference>
<evidence type="ECO:0000256" key="4">
    <source>
        <dbReference type="ARBA" id="ARBA00022989"/>
    </source>
</evidence>
<feature type="transmembrane region" description="Helical" evidence="6">
    <location>
        <begin position="769"/>
        <end position="792"/>
    </location>
</feature>
<feature type="transmembrane region" description="Helical" evidence="6">
    <location>
        <begin position="435"/>
        <end position="458"/>
    </location>
</feature>
<evidence type="ECO:0000256" key="6">
    <source>
        <dbReference type="SAM" id="Phobius"/>
    </source>
</evidence>
<dbReference type="EMBL" id="QXFI01000013">
    <property type="protein sequence ID" value="RIV46010.1"/>
    <property type="molecule type" value="Genomic_DNA"/>
</dbReference>
<evidence type="ECO:0000259" key="7">
    <source>
        <dbReference type="Pfam" id="PF02687"/>
    </source>
</evidence>
<dbReference type="Proteomes" id="UP000321621">
    <property type="component" value="Unassembled WGS sequence"/>
</dbReference>
<feature type="transmembrane region" description="Helical" evidence="6">
    <location>
        <begin position="685"/>
        <end position="707"/>
    </location>
</feature>
<dbReference type="PANTHER" id="PTHR30572">
    <property type="entry name" value="MEMBRANE COMPONENT OF TRANSPORTER-RELATED"/>
    <property type="match status" value="1"/>
</dbReference>
<dbReference type="InterPro" id="IPR050250">
    <property type="entry name" value="Macrolide_Exporter_MacB"/>
</dbReference>
<dbReference type="Pfam" id="PF02687">
    <property type="entry name" value="FtsX"/>
    <property type="match status" value="2"/>
</dbReference>
<keyword evidence="2" id="KW-1003">Cell membrane</keyword>
<keyword evidence="3 6" id="KW-0812">Transmembrane</keyword>
<dbReference type="PANTHER" id="PTHR30572:SF18">
    <property type="entry name" value="ABC-TYPE MACROLIDE FAMILY EXPORT SYSTEM PERMEASE COMPONENT 2"/>
    <property type="match status" value="1"/>
</dbReference>
<comment type="subcellular location">
    <subcellularLocation>
        <location evidence="1">Cell membrane</location>
        <topology evidence="1">Multi-pass membrane protein</topology>
    </subcellularLocation>
</comment>
<sequence>MFKNYLKIAWRNLSKNKGYTFINVGGLALGLVVTMLIGLWIHDELTFNTNFKNYGSIAQVLVNKTDNGETRTRYNHPYPLADELRSVYSDDFKYVVMSSFPGDNVLSVKEKSLNGYGAFMEKDVLRMFSFHMLKGNQNALDDPSSIVISESMAKAFFGSEEPMGKTMKLNNDRYVTVEGVFEDLPQNSNVFEALSAFSESKELQFIAPWDLYVSMNDWVKAARDQKLWDNNSYQLYVQIANGPAMFGVSDKIKNTLSDHVPDPTKRSNPQIFLHPMKDWHLRSNFKNGVSIGGAIQYVRMFGIIGFFVLLLACINFMNLATARALKRAKEVGIRKTVGSNKNQLIGQFMLESLLVTLCAFVLACILVGILLPLFNNLADKQIIFPLVNPIFWSIGLGLVLVTSLLAGSYPALYLSSFRPVKVLKGTIRTGKTAMSFRKALVVVQFTVSIILVVGTVVVNRQIQHSKDRPIGYDKNGLIMVEKYTEDYEGKYNAFREALKKSGAVVEMAESSSPLTEVWNSNSGYDWEGKDPDFMTNMVTFYVSHDYGKTVGWDMAQGRDFSRDFASDSTAYILNEAAVRYMGLQDPIGKTIRWYDGEHKVIGVVKNLLTESPFEPIKQAIYAINYNQTNWINLKLAPEKSLAESLAQIETVFQKFAPGVPFEYQFVDAAFGNKFKAEERMRKLSGIFSLLAIFISCLGLFGLATFMAEQRTKEIGVRKVLGASILSLFKMLSKDFALLIIVSGLIAIPVSYYFMQQWLENYTYRIGVPWWVFVATILGVLLVALFTVSYQAIRAATINPVKSLRTE</sequence>
<dbReference type="Pfam" id="PF12704">
    <property type="entry name" value="MacB_PCD"/>
    <property type="match status" value="2"/>
</dbReference>
<organism evidence="9 11">
    <name type="scientific">Flagellimonas pelagia</name>
    <dbReference type="NCBI Taxonomy" id="2306998"/>
    <lineage>
        <taxon>Bacteria</taxon>
        <taxon>Pseudomonadati</taxon>
        <taxon>Bacteroidota</taxon>
        <taxon>Flavobacteriia</taxon>
        <taxon>Flavobacteriales</taxon>
        <taxon>Flavobacteriaceae</taxon>
        <taxon>Flagellimonas</taxon>
    </lineage>
</organism>
<feature type="transmembrane region" description="Helical" evidence="6">
    <location>
        <begin position="297"/>
        <end position="319"/>
    </location>
</feature>
<accession>A0A3A1NQK1</accession>